<evidence type="ECO:0008006" key="5">
    <source>
        <dbReference type="Google" id="ProtNLM"/>
    </source>
</evidence>
<dbReference type="SUPFAM" id="SSF101898">
    <property type="entry name" value="NHL repeat"/>
    <property type="match status" value="1"/>
</dbReference>
<dbReference type="GO" id="GO:0043161">
    <property type="term" value="P:proteasome-mediated ubiquitin-dependent protein catabolic process"/>
    <property type="evidence" value="ECO:0007669"/>
    <property type="project" value="TreeGrafter"/>
</dbReference>
<dbReference type="Proteomes" id="UP000199518">
    <property type="component" value="Unassembled WGS sequence"/>
</dbReference>
<proteinExistence type="predicted"/>
<protein>
    <recommendedName>
        <fullName evidence="5">NHL repeat-containing protein</fullName>
    </recommendedName>
</protein>
<feature type="region of interest" description="Disordered" evidence="1">
    <location>
        <begin position="301"/>
        <end position="333"/>
    </location>
</feature>
<accession>A0A1I3MMJ5</accession>
<dbReference type="InterPro" id="IPR011042">
    <property type="entry name" value="6-blade_b-propeller_TolB-like"/>
</dbReference>
<dbReference type="InterPro" id="IPR050952">
    <property type="entry name" value="TRIM-NHL_E3_ligases"/>
</dbReference>
<dbReference type="GO" id="GO:0008270">
    <property type="term" value="F:zinc ion binding"/>
    <property type="evidence" value="ECO:0007669"/>
    <property type="project" value="UniProtKB-KW"/>
</dbReference>
<feature type="signal peptide" evidence="2">
    <location>
        <begin position="1"/>
        <end position="24"/>
    </location>
</feature>
<dbReference type="GO" id="GO:0061630">
    <property type="term" value="F:ubiquitin protein ligase activity"/>
    <property type="evidence" value="ECO:0007669"/>
    <property type="project" value="TreeGrafter"/>
</dbReference>
<dbReference type="InterPro" id="IPR011044">
    <property type="entry name" value="Quino_amine_DH_bsu"/>
</dbReference>
<dbReference type="EMBL" id="FOQD01000014">
    <property type="protein sequence ID" value="SFI98217.1"/>
    <property type="molecule type" value="Genomic_DNA"/>
</dbReference>
<dbReference type="RefSeq" id="WP_092052878.1">
    <property type="nucleotide sequence ID" value="NZ_FOQD01000014.1"/>
</dbReference>
<name>A0A1I3MMJ5_9PLAN</name>
<keyword evidence="4" id="KW-1185">Reference proteome</keyword>
<evidence type="ECO:0000256" key="2">
    <source>
        <dbReference type="SAM" id="SignalP"/>
    </source>
</evidence>
<sequence length="917" mass="101834">MGRIVNRILLSVLTVLLLADTGHARDLNPTTYYSPSGKYSLFVDPSERDGRGVGNYRLTRDGVTVWEKQLPFTFWEAVVADSGHIAGYVYTYGWEGSSGTPEDRSYGEFLTLILNADGEVVFQRREPREHSRYLHDFPNPLANGLFLSSTTEEVVIRIRNPDSWLGDETWRILNYRTGEQIGSINPLAQLSAMGDQEQFSILGAKAIPGIPLVLVHLSVSNIGKQGEKDPVYSGRFMLIEMSGKPHWRLDRAGEFETDGNGKSDTRLLYRILDGGGIINVNASPGFTILFTEERQQVSFSVTENSTGSWDVRETGRVPDQQSTPPSQKELPADVQPESLPLEQIAVVPLRSNSDPDVVIRDIKGFNFDADGNICVLCGRSQLHLSAILLSPSGSILKRMALPSLENIRYPKYPSPACIGQRKFIALVSDANNHGRTHALVLDFGQGQVTQLKDFDCPTAIAIAGFEDGQFIALTNQRQDRTISRGLFCFDSDGVCLWKKVQEKYRGAAEELLVPVDLAAVKDGFAVLDSERDGIQFFDRQGQFVKSIELKQVWNRDFCHPTRFAARGESGFAVYDESSARPVVLIDSKGQIQSQVAPRFLNQKQLASRSGLKCSPDGAAWIGNKDVIAKLSADGVVEQSIGEILNKGVWGTPDSICVDANGRIFIEDQRTQIGHIFNSSGTRIGSCQPEEMDLTSPSRFGQISVSPRGEVFIHLIDTDKTFVHFDSQLNRLGKFEFDANVNFRDASFLPFGRDSWVVGTEEILLVRDLKDVLKTIKQDAHRRWLSCIVHASMAADGTLAAWNSNVPPDEDEVIIISPEGELLRTFPIENLANAFYSQLSFDGRLILVAGDDEVLVYRTDGTLSGRFQLPDELDPSNNLFSPHRVGPFIASEGKEIWFIDRKVPAIHRFRMPTVADPE</sequence>
<dbReference type="SUPFAM" id="SSF50969">
    <property type="entry name" value="YVTN repeat-like/Quinoprotein amine dehydrogenase"/>
    <property type="match status" value="1"/>
</dbReference>
<dbReference type="OrthoDB" id="2633250at2"/>
<dbReference type="PANTHER" id="PTHR24104:SF25">
    <property type="entry name" value="PROTEIN LIN-41"/>
    <property type="match status" value="1"/>
</dbReference>
<evidence type="ECO:0000313" key="3">
    <source>
        <dbReference type="EMBL" id="SFI98217.1"/>
    </source>
</evidence>
<evidence type="ECO:0000313" key="4">
    <source>
        <dbReference type="Proteomes" id="UP000199518"/>
    </source>
</evidence>
<keyword evidence="2" id="KW-0732">Signal</keyword>
<dbReference type="AlphaFoldDB" id="A0A1I3MMJ5"/>
<evidence type="ECO:0000256" key="1">
    <source>
        <dbReference type="SAM" id="MobiDB-lite"/>
    </source>
</evidence>
<organism evidence="3 4">
    <name type="scientific">Planctomicrobium piriforme</name>
    <dbReference type="NCBI Taxonomy" id="1576369"/>
    <lineage>
        <taxon>Bacteria</taxon>
        <taxon>Pseudomonadati</taxon>
        <taxon>Planctomycetota</taxon>
        <taxon>Planctomycetia</taxon>
        <taxon>Planctomycetales</taxon>
        <taxon>Planctomycetaceae</taxon>
        <taxon>Planctomicrobium</taxon>
    </lineage>
</organism>
<gene>
    <name evidence="3" type="ORF">SAMN05421753_11452</name>
</gene>
<reference evidence="4" key="1">
    <citation type="submission" date="2016-10" db="EMBL/GenBank/DDBJ databases">
        <authorList>
            <person name="Varghese N."/>
            <person name="Submissions S."/>
        </authorList>
    </citation>
    <scope>NUCLEOTIDE SEQUENCE [LARGE SCALE GENOMIC DNA]</scope>
    <source>
        <strain evidence="4">DSM 26348</strain>
    </source>
</reference>
<dbReference type="GO" id="GO:0000209">
    <property type="term" value="P:protein polyubiquitination"/>
    <property type="evidence" value="ECO:0007669"/>
    <property type="project" value="TreeGrafter"/>
</dbReference>
<feature type="chain" id="PRO_5011601058" description="NHL repeat-containing protein" evidence="2">
    <location>
        <begin position="25"/>
        <end position="917"/>
    </location>
</feature>
<dbReference type="PANTHER" id="PTHR24104">
    <property type="entry name" value="E3 UBIQUITIN-PROTEIN LIGASE NHLRC1-RELATED"/>
    <property type="match status" value="1"/>
</dbReference>
<dbReference type="Gene3D" id="2.120.10.30">
    <property type="entry name" value="TolB, C-terminal domain"/>
    <property type="match status" value="1"/>
</dbReference>